<reference evidence="1 2" key="1">
    <citation type="submission" date="2020-02" db="EMBL/GenBank/DDBJ databases">
        <authorList>
            <person name="Ma Q."/>
            <person name="Huang Y."/>
            <person name="Song X."/>
            <person name="Pei D."/>
        </authorList>
    </citation>
    <scope>NUCLEOTIDE SEQUENCE [LARGE SCALE GENOMIC DNA]</scope>
    <source>
        <strain evidence="1">Sxm20200214</strain>
        <tissue evidence="1">Leaf</tissue>
    </source>
</reference>
<organism evidence="1 2">
    <name type="scientific">Brassica carinata</name>
    <name type="common">Ethiopian mustard</name>
    <name type="synonym">Abyssinian cabbage</name>
    <dbReference type="NCBI Taxonomy" id="52824"/>
    <lineage>
        <taxon>Eukaryota</taxon>
        <taxon>Viridiplantae</taxon>
        <taxon>Streptophyta</taxon>
        <taxon>Embryophyta</taxon>
        <taxon>Tracheophyta</taxon>
        <taxon>Spermatophyta</taxon>
        <taxon>Magnoliopsida</taxon>
        <taxon>eudicotyledons</taxon>
        <taxon>Gunneridae</taxon>
        <taxon>Pentapetalae</taxon>
        <taxon>rosids</taxon>
        <taxon>malvids</taxon>
        <taxon>Brassicales</taxon>
        <taxon>Brassicaceae</taxon>
        <taxon>Brassiceae</taxon>
        <taxon>Brassica</taxon>
    </lineage>
</organism>
<accession>A0A8X7Q2R7</accession>
<feature type="non-terminal residue" evidence="1">
    <location>
        <position position="1"/>
    </location>
</feature>
<dbReference type="OrthoDB" id="1727351at2759"/>
<name>A0A8X7Q2R7_BRACI</name>
<proteinExistence type="predicted"/>
<keyword evidence="2" id="KW-1185">Reference proteome</keyword>
<evidence type="ECO:0000313" key="1">
    <source>
        <dbReference type="EMBL" id="KAG2262744.1"/>
    </source>
</evidence>
<dbReference type="Proteomes" id="UP000886595">
    <property type="component" value="Unassembled WGS sequence"/>
</dbReference>
<sequence length="52" mass="5548">FHTSLSDINTVLIHKETLDMLASLGMSDMPGVFKVDPISAAYTAAFGSGRSF</sequence>
<dbReference type="AlphaFoldDB" id="A0A8X7Q2R7"/>
<protein>
    <submittedName>
        <fullName evidence="1">Uncharacterized protein</fullName>
    </submittedName>
</protein>
<gene>
    <name evidence="1" type="ORF">Bca52824_069823</name>
</gene>
<dbReference type="EMBL" id="JAAMPC010000014">
    <property type="protein sequence ID" value="KAG2262744.1"/>
    <property type="molecule type" value="Genomic_DNA"/>
</dbReference>
<comment type="caution">
    <text evidence="1">The sequence shown here is derived from an EMBL/GenBank/DDBJ whole genome shotgun (WGS) entry which is preliminary data.</text>
</comment>
<evidence type="ECO:0000313" key="2">
    <source>
        <dbReference type="Proteomes" id="UP000886595"/>
    </source>
</evidence>